<comment type="similarity">
    <text evidence="2">Belongs to the diacylglycerol/lipid kinase family.</text>
</comment>
<dbReference type="Gene3D" id="2.60.200.40">
    <property type="match status" value="1"/>
</dbReference>
<evidence type="ECO:0000256" key="1">
    <source>
        <dbReference type="ARBA" id="ARBA00001946"/>
    </source>
</evidence>
<dbReference type="InterPro" id="IPR017438">
    <property type="entry name" value="ATP-NAD_kinase_N"/>
</dbReference>
<dbReference type="Pfam" id="PF00781">
    <property type="entry name" value="DAGK_cat"/>
    <property type="match status" value="1"/>
</dbReference>
<feature type="domain" description="DAGKc" evidence="4">
    <location>
        <begin position="51"/>
        <end position="182"/>
    </location>
</feature>
<keyword evidence="6" id="KW-1185">Reference proteome</keyword>
<dbReference type="RefSeq" id="WP_380974747.1">
    <property type="nucleotide sequence ID" value="NZ_JBHTEF010000001.1"/>
</dbReference>
<evidence type="ECO:0000313" key="6">
    <source>
        <dbReference type="Proteomes" id="UP001596527"/>
    </source>
</evidence>
<organism evidence="5 6">
    <name type="scientific">Schaalia naturae</name>
    <dbReference type="NCBI Taxonomy" id="635203"/>
    <lineage>
        <taxon>Bacteria</taxon>
        <taxon>Bacillati</taxon>
        <taxon>Actinomycetota</taxon>
        <taxon>Actinomycetes</taxon>
        <taxon>Actinomycetales</taxon>
        <taxon>Actinomycetaceae</taxon>
        <taxon>Schaalia</taxon>
    </lineage>
</organism>
<dbReference type="Proteomes" id="UP001596527">
    <property type="component" value="Unassembled WGS sequence"/>
</dbReference>
<dbReference type="SUPFAM" id="SSF111331">
    <property type="entry name" value="NAD kinase/diacylglycerol kinase-like"/>
    <property type="match status" value="1"/>
</dbReference>
<dbReference type="InterPro" id="IPR001206">
    <property type="entry name" value="Diacylglycerol_kinase_cat_dom"/>
</dbReference>
<dbReference type="EC" id="2.7.1.-" evidence="5"/>
<feature type="region of interest" description="Disordered" evidence="3">
    <location>
        <begin position="272"/>
        <end position="309"/>
    </location>
</feature>
<dbReference type="Gene3D" id="3.40.50.10330">
    <property type="entry name" value="Probable inorganic polyphosphate/atp-NAD kinase, domain 1"/>
    <property type="match status" value="1"/>
</dbReference>
<dbReference type="PANTHER" id="PTHR12358:SF54">
    <property type="entry name" value="SPHINGOSINE KINASE RELATED PROTEIN"/>
    <property type="match status" value="1"/>
</dbReference>
<dbReference type="InterPro" id="IPR050187">
    <property type="entry name" value="Lipid_Phosphate_FormReg"/>
</dbReference>
<accession>A0ABW2SPB7</accession>
<keyword evidence="5" id="KW-0418">Kinase</keyword>
<dbReference type="SMART" id="SM00046">
    <property type="entry name" value="DAGKc"/>
    <property type="match status" value="1"/>
</dbReference>
<comment type="caution">
    <text evidence="5">The sequence shown here is derived from an EMBL/GenBank/DDBJ whole genome shotgun (WGS) entry which is preliminary data.</text>
</comment>
<proteinExistence type="inferred from homology"/>
<protein>
    <submittedName>
        <fullName evidence="5">Diacylglycerol/lipid kinase family protein</fullName>
        <ecNumber evidence="5">2.7.1.-</ecNumber>
    </submittedName>
</protein>
<dbReference type="EMBL" id="JBHTEF010000001">
    <property type="protein sequence ID" value="MFC7581433.1"/>
    <property type="molecule type" value="Genomic_DNA"/>
</dbReference>
<keyword evidence="5" id="KW-0808">Transferase</keyword>
<dbReference type="InterPro" id="IPR016064">
    <property type="entry name" value="NAD/diacylglycerol_kinase_sf"/>
</dbReference>
<evidence type="ECO:0000256" key="3">
    <source>
        <dbReference type="SAM" id="MobiDB-lite"/>
    </source>
</evidence>
<sequence>MTALVWAWLAVAAVLAAGTVVLSRWLMFRDAREAQRAAALLEPEPADDPQRGRPRPWVIVNPSKHDDPAAFREEVDALAADRGIPHVHWIETTPDDPGTGQALRAVELGASVVIAAGGDGTVRAVAAGMAHTGVRMGILPVGTGNLLARNLGLPLSDTAAALGIALGDTHQAVDLAWLRVEDADERSSLPAEGGLVADAGAPSIRPLPEGLAEPRPDEYAFVVIAGLGFDGETMAGTDPDLKKKVGWAAYVLSAFKALRARRVHARVSLRGAAPVPEEDADRADEAGASGRGSSPDPAPRGDGGEDGVLTEDSEFTARTVMFANCSDLPYIVLVPDASLNDGLLDVVAVDTQAGVLGWANLSRKVLLQGAGVPADNLPAGLGSIDFRQARGATVTVDAPEVVQVDGDAIGSARTVHARVDAGALDVSVPAPSGPAV</sequence>
<evidence type="ECO:0000256" key="2">
    <source>
        <dbReference type="ARBA" id="ARBA00005983"/>
    </source>
</evidence>
<evidence type="ECO:0000259" key="4">
    <source>
        <dbReference type="PROSITE" id="PS50146"/>
    </source>
</evidence>
<dbReference type="GO" id="GO:0016301">
    <property type="term" value="F:kinase activity"/>
    <property type="evidence" value="ECO:0007669"/>
    <property type="project" value="UniProtKB-KW"/>
</dbReference>
<dbReference type="PROSITE" id="PS50146">
    <property type="entry name" value="DAGK"/>
    <property type="match status" value="1"/>
</dbReference>
<evidence type="ECO:0000313" key="5">
    <source>
        <dbReference type="EMBL" id="MFC7581433.1"/>
    </source>
</evidence>
<reference evidence="6" key="1">
    <citation type="journal article" date="2019" name="Int. J. Syst. Evol. Microbiol.">
        <title>The Global Catalogue of Microorganisms (GCM) 10K type strain sequencing project: providing services to taxonomists for standard genome sequencing and annotation.</title>
        <authorList>
            <consortium name="The Broad Institute Genomics Platform"/>
            <consortium name="The Broad Institute Genome Sequencing Center for Infectious Disease"/>
            <person name="Wu L."/>
            <person name="Ma J."/>
        </authorList>
    </citation>
    <scope>NUCLEOTIDE SEQUENCE [LARGE SCALE GENOMIC DNA]</scope>
    <source>
        <strain evidence="6">CCUG 56698</strain>
    </source>
</reference>
<dbReference type="PANTHER" id="PTHR12358">
    <property type="entry name" value="SPHINGOSINE KINASE"/>
    <property type="match status" value="1"/>
</dbReference>
<name>A0ABW2SPB7_9ACTO</name>
<comment type="cofactor">
    <cofactor evidence="1">
        <name>Mg(2+)</name>
        <dbReference type="ChEBI" id="CHEBI:18420"/>
    </cofactor>
</comment>
<gene>
    <name evidence="5" type="ORF">ACFQWG_09535</name>
</gene>